<proteinExistence type="predicted"/>
<evidence type="ECO:0000259" key="4">
    <source>
        <dbReference type="Pfam" id="PF01826"/>
    </source>
</evidence>
<keyword evidence="1" id="KW-0646">Protease inhibitor</keyword>
<name>A0AAN5DHU5_9BILA</name>
<evidence type="ECO:0000256" key="1">
    <source>
        <dbReference type="ARBA" id="ARBA00022690"/>
    </source>
</evidence>
<sequence>FEPETCATTVCPIGSNCTVQRLAAKCVLPANSDPEAQKCPKKNYIFTTCSKDYPPTCDDYDSMYTMKCFSAKCLCKEGFYLNKNGECITIEECKGCKKNQIFTECSSACAPKCGEYLPIRPCRECGPPKCACKVGFYMNENGDCVTREECEKEDDPVTVAPQKCKKNQIFSTCSSKCPAICGLPVPISCVEMCGDAKCECKEGFFLNSNGDCVTREDCNKSAPIWA</sequence>
<dbReference type="EMBL" id="BTRK01000006">
    <property type="protein sequence ID" value="GMR62199.1"/>
    <property type="molecule type" value="Genomic_DNA"/>
</dbReference>
<feature type="non-terminal residue" evidence="5">
    <location>
        <position position="226"/>
    </location>
</feature>
<accession>A0AAN5DHU5</accession>
<gene>
    <name evidence="5" type="ORF">PMAYCL1PPCAC_32394</name>
</gene>
<keyword evidence="2" id="KW-0722">Serine protease inhibitor</keyword>
<feature type="domain" description="TIL" evidence="4">
    <location>
        <begin position="41"/>
        <end position="93"/>
    </location>
</feature>
<keyword evidence="3" id="KW-1015">Disulfide bond</keyword>
<dbReference type="CDD" id="cd19941">
    <property type="entry name" value="TIL"/>
    <property type="match status" value="3"/>
</dbReference>
<feature type="domain" description="TIL" evidence="4">
    <location>
        <begin position="164"/>
        <end position="218"/>
    </location>
</feature>
<dbReference type="InterPro" id="IPR036084">
    <property type="entry name" value="Ser_inhib-like_sf"/>
</dbReference>
<evidence type="ECO:0000313" key="5">
    <source>
        <dbReference type="EMBL" id="GMR62199.1"/>
    </source>
</evidence>
<reference evidence="6" key="1">
    <citation type="submission" date="2022-10" db="EMBL/GenBank/DDBJ databases">
        <title>Genome assembly of Pristionchus species.</title>
        <authorList>
            <person name="Yoshida K."/>
            <person name="Sommer R.J."/>
        </authorList>
    </citation>
    <scope>NUCLEOTIDE SEQUENCE [LARGE SCALE GENOMIC DNA]</scope>
    <source>
        <strain evidence="6">RS5460</strain>
    </source>
</reference>
<dbReference type="InterPro" id="IPR051368">
    <property type="entry name" value="SerProtInhib-TIL_Domain"/>
</dbReference>
<evidence type="ECO:0000313" key="6">
    <source>
        <dbReference type="Proteomes" id="UP001328107"/>
    </source>
</evidence>
<dbReference type="InterPro" id="IPR002919">
    <property type="entry name" value="TIL_dom"/>
</dbReference>
<protein>
    <recommendedName>
        <fullName evidence="4">TIL domain-containing protein</fullName>
    </recommendedName>
</protein>
<dbReference type="PANTHER" id="PTHR23259">
    <property type="entry name" value="RIDDLE"/>
    <property type="match status" value="1"/>
</dbReference>
<feature type="non-terminal residue" evidence="5">
    <location>
        <position position="1"/>
    </location>
</feature>
<keyword evidence="6" id="KW-1185">Reference proteome</keyword>
<dbReference type="Pfam" id="PF01826">
    <property type="entry name" value="TIL"/>
    <property type="match status" value="3"/>
</dbReference>
<comment type="caution">
    <text evidence="5">The sequence shown here is derived from an EMBL/GenBank/DDBJ whole genome shotgun (WGS) entry which is preliminary data.</text>
</comment>
<dbReference type="PANTHER" id="PTHR23259:SF70">
    <property type="entry name" value="ACCESSORY GLAND PROTEIN ACP62F-RELATED"/>
    <property type="match status" value="1"/>
</dbReference>
<evidence type="ECO:0000256" key="2">
    <source>
        <dbReference type="ARBA" id="ARBA00022900"/>
    </source>
</evidence>
<dbReference type="AlphaFoldDB" id="A0AAN5DHU5"/>
<dbReference type="Gene3D" id="2.10.25.10">
    <property type="entry name" value="Laminin"/>
    <property type="match status" value="3"/>
</dbReference>
<feature type="domain" description="TIL" evidence="4">
    <location>
        <begin position="96"/>
        <end position="150"/>
    </location>
</feature>
<dbReference type="Proteomes" id="UP001328107">
    <property type="component" value="Unassembled WGS sequence"/>
</dbReference>
<dbReference type="GO" id="GO:0004867">
    <property type="term" value="F:serine-type endopeptidase inhibitor activity"/>
    <property type="evidence" value="ECO:0007669"/>
    <property type="project" value="UniProtKB-KW"/>
</dbReference>
<dbReference type="SUPFAM" id="SSF57567">
    <property type="entry name" value="Serine protease inhibitors"/>
    <property type="match status" value="3"/>
</dbReference>
<organism evidence="5 6">
    <name type="scientific">Pristionchus mayeri</name>
    <dbReference type="NCBI Taxonomy" id="1317129"/>
    <lineage>
        <taxon>Eukaryota</taxon>
        <taxon>Metazoa</taxon>
        <taxon>Ecdysozoa</taxon>
        <taxon>Nematoda</taxon>
        <taxon>Chromadorea</taxon>
        <taxon>Rhabditida</taxon>
        <taxon>Rhabditina</taxon>
        <taxon>Diplogasteromorpha</taxon>
        <taxon>Diplogasteroidea</taxon>
        <taxon>Neodiplogasteridae</taxon>
        <taxon>Pristionchus</taxon>
    </lineage>
</organism>
<evidence type="ECO:0000256" key="3">
    <source>
        <dbReference type="ARBA" id="ARBA00023157"/>
    </source>
</evidence>